<protein>
    <submittedName>
        <fullName evidence="1">Uncharacterized protein</fullName>
    </submittedName>
</protein>
<comment type="caution">
    <text evidence="1">The sequence shown here is derived from an EMBL/GenBank/DDBJ whole genome shotgun (WGS) entry which is preliminary data.</text>
</comment>
<evidence type="ECO:0000313" key="1">
    <source>
        <dbReference type="EMBL" id="KAF5395893.1"/>
    </source>
</evidence>
<accession>A0A8J4T0X4</accession>
<name>A0A8J4T0X4_9TREM</name>
<organism evidence="1 2">
    <name type="scientific">Paragonimus heterotremus</name>
    <dbReference type="NCBI Taxonomy" id="100268"/>
    <lineage>
        <taxon>Eukaryota</taxon>
        <taxon>Metazoa</taxon>
        <taxon>Spiralia</taxon>
        <taxon>Lophotrochozoa</taxon>
        <taxon>Platyhelminthes</taxon>
        <taxon>Trematoda</taxon>
        <taxon>Digenea</taxon>
        <taxon>Plagiorchiida</taxon>
        <taxon>Troglotremata</taxon>
        <taxon>Troglotrematidae</taxon>
        <taxon>Paragonimus</taxon>
    </lineage>
</organism>
<dbReference type="EMBL" id="LUCH01009946">
    <property type="protein sequence ID" value="KAF5395893.1"/>
    <property type="molecule type" value="Genomic_DNA"/>
</dbReference>
<proteinExistence type="predicted"/>
<gene>
    <name evidence="1" type="ORF">PHET_11248</name>
</gene>
<dbReference type="AlphaFoldDB" id="A0A8J4T0X4"/>
<keyword evidence="2" id="KW-1185">Reference proteome</keyword>
<sequence length="47" mass="5460">MILQLMVSIRPFMVHRIPTTMRISLVTFPSILDSVYLHLGRDLRTCS</sequence>
<reference evidence="1" key="1">
    <citation type="submission" date="2019-05" db="EMBL/GenBank/DDBJ databases">
        <title>Annotation for the trematode Paragonimus heterotremus.</title>
        <authorList>
            <person name="Choi Y.-J."/>
        </authorList>
    </citation>
    <scope>NUCLEOTIDE SEQUENCE</scope>
    <source>
        <strain evidence="1">LC</strain>
    </source>
</reference>
<evidence type="ECO:0000313" key="2">
    <source>
        <dbReference type="Proteomes" id="UP000748531"/>
    </source>
</evidence>
<dbReference type="Proteomes" id="UP000748531">
    <property type="component" value="Unassembled WGS sequence"/>
</dbReference>